<name>A0A388TJU7_9BACT</name>
<evidence type="ECO:0000313" key="3">
    <source>
        <dbReference type="Proteomes" id="UP000275925"/>
    </source>
</evidence>
<dbReference type="EMBL" id="BGZO01000196">
    <property type="protein sequence ID" value="GBR77332.1"/>
    <property type="molecule type" value="Genomic_DNA"/>
</dbReference>
<sequence>GGDRNDKLTTAPATAGGQPGTKPISDFQAKLTFDSTPTAGSTNPVTSGGIHTALSGKQGTIGAGVSGNIVAYSGTAGTLNTLTKVTAINATAASRTDSNIPTEKAVGAALDGKQAKLTFDSTPTAGSTNPVTSGGIHTALSGKQAAITWATSITASSTNSQYPTAKAVWDLVAELLPGTLQVSASLTSTQITWYAAVRECIKQTHAAGDVPTTVKADMNARGYTANASDSSCIAYQDTYAQGKKKVYRLLTEAEWIECYNMRRLNSHSQYEWVGDVYDYSNRVLCRYDNLSNRSYGNPISSTKVAFSSDIIRKFAAQNPRAALYVCGCYVNIADFTKI</sequence>
<keyword evidence="3" id="KW-1185">Reference proteome</keyword>
<evidence type="ECO:0008006" key="4">
    <source>
        <dbReference type="Google" id="ProtNLM"/>
    </source>
</evidence>
<comment type="caution">
    <text evidence="2">The sequence shown here is derived from an EMBL/GenBank/DDBJ whole genome shotgun (WGS) entry which is preliminary data.</text>
</comment>
<feature type="non-terminal residue" evidence="2">
    <location>
        <position position="338"/>
    </location>
</feature>
<dbReference type="Proteomes" id="UP000275925">
    <property type="component" value="Unassembled WGS sequence"/>
</dbReference>
<accession>A0A388TJU7</accession>
<dbReference type="AlphaFoldDB" id="A0A388TJU7"/>
<protein>
    <recommendedName>
        <fullName evidence="4">Phage tail fiber protein</fullName>
    </recommendedName>
</protein>
<evidence type="ECO:0000313" key="2">
    <source>
        <dbReference type="EMBL" id="GBR77332.1"/>
    </source>
</evidence>
<dbReference type="Gene3D" id="3.90.1580.10">
    <property type="entry name" value="paralog of FGE (formylglycine-generating enzyme)"/>
    <property type="match status" value="1"/>
</dbReference>
<evidence type="ECO:0000256" key="1">
    <source>
        <dbReference type="SAM" id="MobiDB-lite"/>
    </source>
</evidence>
<organism evidence="2 3">
    <name type="scientific">Candidatus Termititenax persephonae</name>
    <dbReference type="NCBI Taxonomy" id="2218525"/>
    <lineage>
        <taxon>Bacteria</taxon>
        <taxon>Bacillati</taxon>
        <taxon>Candidatus Margulisiibacteriota</taxon>
        <taxon>Candidatus Termititenacia</taxon>
        <taxon>Candidatus Termititenacales</taxon>
        <taxon>Candidatus Termititenacaceae</taxon>
        <taxon>Candidatus Termititenax</taxon>
    </lineage>
</organism>
<reference evidence="2 3" key="1">
    <citation type="journal article" date="2019" name="ISME J.">
        <title>Genome analyses of uncultured TG2/ZB3 bacteria in 'Margulisbacteria' specifically attached to ectosymbiotic spirochetes of protists in the termite gut.</title>
        <authorList>
            <person name="Utami Y.D."/>
            <person name="Kuwahara H."/>
            <person name="Igai K."/>
            <person name="Murakami T."/>
            <person name="Sugaya K."/>
            <person name="Morikawa T."/>
            <person name="Nagura Y."/>
            <person name="Yuki M."/>
            <person name="Deevong P."/>
            <person name="Inoue T."/>
            <person name="Kihara K."/>
            <person name="Lo N."/>
            <person name="Yamada A."/>
            <person name="Ohkuma M."/>
            <person name="Hongoh Y."/>
        </authorList>
    </citation>
    <scope>NUCLEOTIDE SEQUENCE [LARGE SCALE GENOMIC DNA]</scope>
    <source>
        <strain evidence="2">NkOx7-02</strain>
    </source>
</reference>
<dbReference type="InterPro" id="IPR042095">
    <property type="entry name" value="SUMF_sf"/>
</dbReference>
<proteinExistence type="predicted"/>
<feature type="region of interest" description="Disordered" evidence="1">
    <location>
        <begin position="1"/>
        <end position="23"/>
    </location>
</feature>
<gene>
    <name evidence="2" type="ORF">NO2_1733</name>
</gene>
<feature type="non-terminal residue" evidence="2">
    <location>
        <position position="1"/>
    </location>
</feature>